<dbReference type="PANTHER" id="PTHR11686:SF9">
    <property type="entry name" value="RE13973P"/>
    <property type="match status" value="1"/>
</dbReference>
<keyword evidence="8" id="KW-0378">Hydrolase</keyword>
<feature type="active site" description="Nucleophile" evidence="6">
    <location>
        <position position="422"/>
    </location>
</feature>
<feature type="binding site" evidence="7">
    <location>
        <begin position="440"/>
        <end position="442"/>
    </location>
    <ligand>
        <name>L-glutamate</name>
        <dbReference type="ChEBI" id="CHEBI:29985"/>
    </ligand>
</feature>
<dbReference type="GO" id="GO:0103068">
    <property type="term" value="F:leukotriene C4 gamma-glutamyl transferase activity"/>
    <property type="evidence" value="ECO:0007669"/>
    <property type="project" value="UniProtKB-EC"/>
</dbReference>
<dbReference type="EMBL" id="LT598460">
    <property type="protein sequence ID" value="SCU78201.1"/>
    <property type="molecule type" value="Genomic_DNA"/>
</dbReference>
<evidence type="ECO:0000313" key="11">
    <source>
        <dbReference type="Proteomes" id="UP000190274"/>
    </source>
</evidence>
<dbReference type="AlphaFoldDB" id="A0A1G4INE0"/>
<keyword evidence="8" id="KW-0012">Acyltransferase</keyword>
<dbReference type="OrthoDB" id="1081007at2759"/>
<evidence type="ECO:0000256" key="7">
    <source>
        <dbReference type="PIRSR" id="PIRSR600101-2"/>
    </source>
</evidence>
<dbReference type="GO" id="GO:0005886">
    <property type="term" value="C:plasma membrane"/>
    <property type="evidence" value="ECO:0007669"/>
    <property type="project" value="TreeGrafter"/>
</dbReference>
<gene>
    <name evidence="10" type="ORF">LADA_0A04390G</name>
</gene>
<comment type="catalytic activity">
    <reaction evidence="5 8">
        <text>an N-terminal (5-L-glutamyl)-[peptide] + an alpha-amino acid = 5-L-glutamyl amino acid + an N-terminal L-alpha-aminoacyl-[peptide]</text>
        <dbReference type="Rhea" id="RHEA:23904"/>
        <dbReference type="Rhea" id="RHEA-COMP:9780"/>
        <dbReference type="Rhea" id="RHEA-COMP:9795"/>
        <dbReference type="ChEBI" id="CHEBI:77644"/>
        <dbReference type="ChEBI" id="CHEBI:78597"/>
        <dbReference type="ChEBI" id="CHEBI:78599"/>
        <dbReference type="ChEBI" id="CHEBI:78608"/>
        <dbReference type="EC" id="2.3.2.2"/>
    </reaction>
</comment>
<evidence type="ECO:0000256" key="4">
    <source>
        <dbReference type="ARBA" id="ARBA00009381"/>
    </source>
</evidence>
<dbReference type="GO" id="GO:0000324">
    <property type="term" value="C:fungal-type vacuole"/>
    <property type="evidence" value="ECO:0007669"/>
    <property type="project" value="EnsemblFungi"/>
</dbReference>
<keyword evidence="11" id="KW-1185">Reference proteome</keyword>
<dbReference type="InterPro" id="IPR029055">
    <property type="entry name" value="Ntn_hydrolases_N"/>
</dbReference>
<dbReference type="STRING" id="1266660.A0A1G4INE0"/>
<feature type="binding site" evidence="7">
    <location>
        <position position="464"/>
    </location>
    <ligand>
        <name>L-glutamate</name>
        <dbReference type="ChEBI" id="CHEBI:29985"/>
    </ligand>
</feature>
<evidence type="ECO:0000256" key="2">
    <source>
        <dbReference type="ARBA" id="ARBA00001089"/>
    </source>
</evidence>
<dbReference type="Gene3D" id="3.60.20.40">
    <property type="match status" value="1"/>
</dbReference>
<comment type="catalytic activity">
    <reaction evidence="1 8">
        <text>an S-substituted glutathione + H2O = an S-substituted L-cysteinylglycine + L-glutamate</text>
        <dbReference type="Rhea" id="RHEA:59468"/>
        <dbReference type="ChEBI" id="CHEBI:15377"/>
        <dbReference type="ChEBI" id="CHEBI:29985"/>
        <dbReference type="ChEBI" id="CHEBI:90779"/>
        <dbReference type="ChEBI" id="CHEBI:143103"/>
        <dbReference type="EC" id="3.4.19.13"/>
    </reaction>
</comment>
<dbReference type="InterPro" id="IPR043137">
    <property type="entry name" value="GGT_ssub_C"/>
</dbReference>
<dbReference type="Pfam" id="PF01019">
    <property type="entry name" value="G_glu_transpept"/>
    <property type="match status" value="1"/>
</dbReference>
<evidence type="ECO:0000256" key="3">
    <source>
        <dbReference type="ARBA" id="ARBA00005115"/>
    </source>
</evidence>
<accession>A0A1G4INE0</accession>
<comment type="catalytic activity">
    <reaction evidence="2 8">
        <text>glutathione + H2O = L-cysteinylglycine + L-glutamate</text>
        <dbReference type="Rhea" id="RHEA:28807"/>
        <dbReference type="ChEBI" id="CHEBI:15377"/>
        <dbReference type="ChEBI" id="CHEBI:29985"/>
        <dbReference type="ChEBI" id="CHEBI:57925"/>
        <dbReference type="ChEBI" id="CHEBI:61694"/>
        <dbReference type="EC" id="3.4.19.13"/>
    </reaction>
</comment>
<feature type="chain" id="PRO_5009235655" description="Glutathione hydrolase" evidence="9">
    <location>
        <begin position="20"/>
        <end position="612"/>
    </location>
</feature>
<dbReference type="GO" id="GO:0036374">
    <property type="term" value="F:glutathione hydrolase activity"/>
    <property type="evidence" value="ECO:0007669"/>
    <property type="project" value="UniProtKB-UniRule"/>
</dbReference>
<dbReference type="NCBIfam" id="TIGR00066">
    <property type="entry name" value="g_glut_trans"/>
    <property type="match status" value="1"/>
</dbReference>
<feature type="binding site" evidence="7">
    <location>
        <position position="515"/>
    </location>
    <ligand>
        <name>L-glutamate</name>
        <dbReference type="ChEBI" id="CHEBI:29985"/>
    </ligand>
</feature>
<reference evidence="10 11" key="1">
    <citation type="submission" date="2016-03" db="EMBL/GenBank/DDBJ databases">
        <authorList>
            <person name="Devillers H."/>
        </authorList>
    </citation>
    <scope>NUCLEOTIDE SEQUENCE [LARGE SCALE GENOMIC DNA]</scope>
    <source>
        <strain evidence="10">CBS 10888</strain>
    </source>
</reference>
<evidence type="ECO:0000313" key="10">
    <source>
        <dbReference type="EMBL" id="SCU78201.1"/>
    </source>
</evidence>
<comment type="function">
    <text evidence="8">Cleaves the gamma-glutamyl peptide bond of glutathione and glutathione conjugates.</text>
</comment>
<proteinExistence type="inferred from homology"/>
<keyword evidence="9" id="KW-0732">Signal</keyword>
<dbReference type="InterPro" id="IPR043138">
    <property type="entry name" value="GGT_lsub"/>
</dbReference>
<dbReference type="GO" id="GO:0006751">
    <property type="term" value="P:glutathione catabolic process"/>
    <property type="evidence" value="ECO:0007669"/>
    <property type="project" value="UniProtKB-UniRule"/>
</dbReference>
<keyword evidence="8" id="KW-0808">Transferase</keyword>
<dbReference type="SUPFAM" id="SSF56235">
    <property type="entry name" value="N-terminal nucleophile aminohydrolases (Ntn hydrolases)"/>
    <property type="match status" value="1"/>
</dbReference>
<dbReference type="EC" id="3.4.19.13" evidence="8"/>
<dbReference type="PANTHER" id="PTHR11686">
    <property type="entry name" value="GAMMA GLUTAMYL TRANSPEPTIDASE"/>
    <property type="match status" value="1"/>
</dbReference>
<dbReference type="UniPathway" id="UPA00204"/>
<dbReference type="Gene3D" id="1.10.246.130">
    <property type="match status" value="1"/>
</dbReference>
<comment type="similarity">
    <text evidence="4">Belongs to the gamma-glutamyltransferase family.</text>
</comment>
<feature type="binding site" evidence="7">
    <location>
        <position position="130"/>
    </location>
    <ligand>
        <name>L-glutamate</name>
        <dbReference type="ChEBI" id="CHEBI:29985"/>
    </ligand>
</feature>
<name>A0A1G4INE0_9SACH</name>
<dbReference type="GO" id="GO:0006805">
    <property type="term" value="P:xenobiotic metabolic process"/>
    <property type="evidence" value="ECO:0007669"/>
    <property type="project" value="EnsemblFungi"/>
</dbReference>
<protein>
    <recommendedName>
        <fullName evidence="8">Glutathione hydrolase</fullName>
        <ecNumber evidence="8">2.3.2.2</ecNumber>
        <ecNumber evidence="8">3.4.19.13</ecNumber>
    </recommendedName>
    <alternativeName>
        <fullName evidence="8">Gamma-glutamyltransferase</fullName>
    </alternativeName>
    <alternativeName>
        <fullName evidence="8">Gamma-glutamyltranspeptidase</fullName>
    </alternativeName>
</protein>
<comment type="pathway">
    <text evidence="3 8">Sulfur metabolism; glutathione metabolism.</text>
</comment>
<organism evidence="10 11">
    <name type="scientific">Lachancea dasiensis</name>
    <dbReference type="NCBI Taxonomy" id="1072105"/>
    <lineage>
        <taxon>Eukaryota</taxon>
        <taxon>Fungi</taxon>
        <taxon>Dikarya</taxon>
        <taxon>Ascomycota</taxon>
        <taxon>Saccharomycotina</taxon>
        <taxon>Saccharomycetes</taxon>
        <taxon>Saccharomycetales</taxon>
        <taxon>Saccharomycetaceae</taxon>
        <taxon>Lachancea</taxon>
    </lineage>
</organism>
<evidence type="ECO:0000256" key="5">
    <source>
        <dbReference type="ARBA" id="ARBA00047417"/>
    </source>
</evidence>
<feature type="binding site" evidence="7">
    <location>
        <begin position="492"/>
        <end position="493"/>
    </location>
    <ligand>
        <name>L-glutamate</name>
        <dbReference type="ChEBI" id="CHEBI:29985"/>
    </ligand>
</feature>
<sequence length="612" mass="67295">MVGWHSLWAALPLICSVSAMQHFFVEDTDHNIDIKPLPRYPTLNPNSSEVLRTGRHGAVSSDSEACSRIAVEQVLQKFEKANAADAAVTVSLCLGMVNFFSSGIGGGGYAVFLSGNKHDSPSDPFFVDFREQAPKLAHKEMFAHNANASQTGGLAVAVPGELKGLYELFIQRGSGGVEWKDLLEPVIELGLNGWAINDVTEAVLKVYEPYFVDHPHDWGFVLNKEGNRTLKAGETIKRTALAETLRELAQNGTVAPFYDPDHRIGKSLVRKVQETGGILTGEDLSSYYVNVSSPLSAKIRKGWANVPNNDLEVFTSSGSSSGAALMSALKILDHFPNSQGGDYSPEQAYILVECMKYMSSARSRLGDFSLSGSLPERIEEVLSVNWTEAAVETIKFNMDTMYTLPNWTDYHPLYEMTDPHGTTHFSVVDKYNNAVSITSTVNLLFGSLVHDTETGVILNNEMDDFSQPRRSNAFGLAASIYNFPEPGKRPLSSCAPVVVLNELGYPDLAIGAAGGSRITPSIFQALARIYWYNIPLMEAIAYPRMHHQLLPDQLEVESFPMLGKSTIQSLRQMGHNVIEQQPKSVVNGIKRGLGEWHAVSDFWRKRGIAVAY</sequence>
<evidence type="ECO:0000256" key="9">
    <source>
        <dbReference type="SAM" id="SignalP"/>
    </source>
</evidence>
<evidence type="ECO:0000256" key="1">
    <source>
        <dbReference type="ARBA" id="ARBA00001049"/>
    </source>
</evidence>
<dbReference type="InterPro" id="IPR000101">
    <property type="entry name" value="GGT_peptidase"/>
</dbReference>
<evidence type="ECO:0000256" key="6">
    <source>
        <dbReference type="PIRSR" id="PIRSR600101-1"/>
    </source>
</evidence>
<evidence type="ECO:0000256" key="8">
    <source>
        <dbReference type="RuleBase" id="RU368068"/>
    </source>
</evidence>
<feature type="signal peptide" evidence="9">
    <location>
        <begin position="1"/>
        <end position="19"/>
    </location>
</feature>
<dbReference type="EC" id="2.3.2.2" evidence="8"/>
<dbReference type="Proteomes" id="UP000190274">
    <property type="component" value="Chromosome A"/>
</dbReference>
<dbReference type="PRINTS" id="PR01210">
    <property type="entry name" value="GGTRANSPTASE"/>
</dbReference>
<dbReference type="FunFam" id="3.60.20.40:FF:000001">
    <property type="entry name" value="Gamma-glutamyltranspeptidase 1"/>
    <property type="match status" value="1"/>
</dbReference>